<reference evidence="2 3" key="1">
    <citation type="journal article" date="2013" name="PLoS Genet.">
        <title>The genome and development-dependent transcriptomes of Pyronema confluens: a window into fungal evolution.</title>
        <authorList>
            <person name="Traeger S."/>
            <person name="Altegoer F."/>
            <person name="Freitag M."/>
            <person name="Gabaldon T."/>
            <person name="Kempken F."/>
            <person name="Kumar A."/>
            <person name="Marcet-Houben M."/>
            <person name="Poggeler S."/>
            <person name="Stajich J.E."/>
            <person name="Nowrousian M."/>
        </authorList>
    </citation>
    <scope>NUCLEOTIDE SEQUENCE [LARGE SCALE GENOMIC DNA]</scope>
    <source>
        <strain evidence="3">CBS 100304</strain>
        <tissue evidence="2">Vegetative mycelium</tissue>
    </source>
</reference>
<dbReference type="AlphaFoldDB" id="U4LHC0"/>
<organism evidence="2 3">
    <name type="scientific">Pyronema omphalodes (strain CBS 100304)</name>
    <name type="common">Pyronema confluens</name>
    <dbReference type="NCBI Taxonomy" id="1076935"/>
    <lineage>
        <taxon>Eukaryota</taxon>
        <taxon>Fungi</taxon>
        <taxon>Dikarya</taxon>
        <taxon>Ascomycota</taxon>
        <taxon>Pezizomycotina</taxon>
        <taxon>Pezizomycetes</taxon>
        <taxon>Pezizales</taxon>
        <taxon>Pyronemataceae</taxon>
        <taxon>Pyronema</taxon>
    </lineage>
</organism>
<proteinExistence type="predicted"/>
<name>U4LHC0_PYROM</name>
<evidence type="ECO:0000313" key="2">
    <source>
        <dbReference type="EMBL" id="CCX11457.1"/>
    </source>
</evidence>
<dbReference type="EMBL" id="HF935619">
    <property type="protein sequence ID" value="CCX11457.1"/>
    <property type="molecule type" value="Genomic_DNA"/>
</dbReference>
<evidence type="ECO:0000256" key="1">
    <source>
        <dbReference type="SAM" id="MobiDB-lite"/>
    </source>
</evidence>
<gene>
    <name evidence="2" type="ORF">PCON_11051</name>
</gene>
<sequence length="212" mass="22757">MAETVLPTSIPGDDPEDDPRDNLKDASTVDAKEKPEDDSTPEQSSGEDFEEPALEPNAVQETLEALELPTGDEKPEEDNPIQAEPVALVDNLLEGLEGLTDSGSYTQEILDTDLESKAVQEILEGLELPTGDEQAEENNPTLAESEALVDNLLEGPEGLADSGSHTEQILDTDLESKAVQKILEGLELPTGEEQAKEDNPTQAESKALVDNL</sequence>
<feature type="compositionally biased region" description="Acidic residues" evidence="1">
    <location>
        <begin position="38"/>
        <end position="53"/>
    </location>
</feature>
<feature type="region of interest" description="Disordered" evidence="1">
    <location>
        <begin position="183"/>
        <end position="212"/>
    </location>
</feature>
<dbReference type="Proteomes" id="UP000018144">
    <property type="component" value="Unassembled WGS sequence"/>
</dbReference>
<evidence type="ECO:0000313" key="3">
    <source>
        <dbReference type="Proteomes" id="UP000018144"/>
    </source>
</evidence>
<keyword evidence="3" id="KW-1185">Reference proteome</keyword>
<protein>
    <submittedName>
        <fullName evidence="2">Uncharacterized protein</fullName>
    </submittedName>
</protein>
<accession>U4LHC0</accession>
<feature type="region of interest" description="Disordered" evidence="1">
    <location>
        <begin position="1"/>
        <end position="85"/>
    </location>
</feature>